<dbReference type="RefSeq" id="WP_076113037.1">
    <property type="nucleotide sequence ID" value="NZ_MPTB01000034.1"/>
</dbReference>
<dbReference type="EMBL" id="MPTB01000034">
    <property type="protein sequence ID" value="OMD43842.1"/>
    <property type="molecule type" value="Genomic_DNA"/>
</dbReference>
<evidence type="ECO:0000313" key="11">
    <source>
        <dbReference type="Proteomes" id="UP000187412"/>
    </source>
</evidence>
<dbReference type="InterPro" id="IPR050250">
    <property type="entry name" value="Macrolide_Exporter_MacB"/>
</dbReference>
<evidence type="ECO:0000256" key="6">
    <source>
        <dbReference type="ARBA" id="ARBA00038076"/>
    </source>
</evidence>
<evidence type="ECO:0000256" key="2">
    <source>
        <dbReference type="ARBA" id="ARBA00022475"/>
    </source>
</evidence>
<dbReference type="PANTHER" id="PTHR30572:SF4">
    <property type="entry name" value="ABC TRANSPORTER PERMEASE YTRF"/>
    <property type="match status" value="1"/>
</dbReference>
<dbReference type="InterPro" id="IPR003838">
    <property type="entry name" value="ABC3_permease_C"/>
</dbReference>
<proteinExistence type="inferred from homology"/>
<accession>A0ABX3H4Q3</accession>
<feature type="transmembrane region" description="Helical" evidence="7">
    <location>
        <begin position="741"/>
        <end position="760"/>
    </location>
</feature>
<evidence type="ECO:0000256" key="1">
    <source>
        <dbReference type="ARBA" id="ARBA00004651"/>
    </source>
</evidence>
<evidence type="ECO:0000259" key="9">
    <source>
        <dbReference type="Pfam" id="PF12704"/>
    </source>
</evidence>
<evidence type="ECO:0000256" key="5">
    <source>
        <dbReference type="ARBA" id="ARBA00023136"/>
    </source>
</evidence>
<feature type="transmembrane region" description="Helical" evidence="7">
    <location>
        <begin position="21"/>
        <end position="43"/>
    </location>
</feature>
<feature type="domain" description="ABC3 transporter permease C-terminal" evidence="8">
    <location>
        <begin position="267"/>
        <end position="387"/>
    </location>
</feature>
<evidence type="ECO:0000313" key="10">
    <source>
        <dbReference type="EMBL" id="OMD43842.1"/>
    </source>
</evidence>
<dbReference type="Proteomes" id="UP000187412">
    <property type="component" value="Unassembled WGS sequence"/>
</dbReference>
<dbReference type="InterPro" id="IPR025857">
    <property type="entry name" value="MacB_PCD"/>
</dbReference>
<reference evidence="10 11" key="1">
    <citation type="submission" date="2016-10" db="EMBL/GenBank/DDBJ databases">
        <title>Paenibacillus species isolates.</title>
        <authorList>
            <person name="Beno S.M."/>
        </authorList>
    </citation>
    <scope>NUCLEOTIDE SEQUENCE [LARGE SCALE GENOMIC DNA]</scope>
    <source>
        <strain evidence="10 11">FSL H7-0744</strain>
    </source>
</reference>
<feature type="transmembrane region" description="Helical" evidence="7">
    <location>
        <begin position="261"/>
        <end position="281"/>
    </location>
</feature>
<comment type="subcellular location">
    <subcellularLocation>
        <location evidence="1">Cell membrane</location>
        <topology evidence="1">Multi-pass membrane protein</topology>
    </subcellularLocation>
</comment>
<evidence type="ECO:0000256" key="7">
    <source>
        <dbReference type="SAM" id="Phobius"/>
    </source>
</evidence>
<keyword evidence="5 7" id="KW-0472">Membrane</keyword>
<evidence type="ECO:0000256" key="4">
    <source>
        <dbReference type="ARBA" id="ARBA00022989"/>
    </source>
</evidence>
<feature type="transmembrane region" description="Helical" evidence="7">
    <location>
        <begin position="431"/>
        <end position="454"/>
    </location>
</feature>
<organism evidence="10 11">
    <name type="scientific">Paenibacillus borealis</name>
    <dbReference type="NCBI Taxonomy" id="160799"/>
    <lineage>
        <taxon>Bacteria</taxon>
        <taxon>Bacillati</taxon>
        <taxon>Bacillota</taxon>
        <taxon>Bacilli</taxon>
        <taxon>Bacillales</taxon>
        <taxon>Paenibacillaceae</taxon>
        <taxon>Paenibacillus</taxon>
    </lineage>
</organism>
<evidence type="ECO:0000256" key="3">
    <source>
        <dbReference type="ARBA" id="ARBA00022692"/>
    </source>
</evidence>
<gene>
    <name evidence="10" type="ORF">BSK56_23845</name>
</gene>
<feature type="transmembrane region" description="Helical" evidence="7">
    <location>
        <begin position="642"/>
        <end position="670"/>
    </location>
</feature>
<comment type="caution">
    <text evidence="10">The sequence shown here is derived from an EMBL/GenBank/DDBJ whole genome shotgun (WGS) entry which is preliminary data.</text>
</comment>
<keyword evidence="2" id="KW-1003">Cell membrane</keyword>
<name>A0ABX3H4Q3_PAEBO</name>
<comment type="similarity">
    <text evidence="6">Belongs to the ABC-4 integral membrane protein family.</text>
</comment>
<feature type="transmembrane region" description="Helical" evidence="7">
    <location>
        <begin position="356"/>
        <end position="375"/>
    </location>
</feature>
<keyword evidence="3 7" id="KW-0812">Transmembrane</keyword>
<feature type="domain" description="ABC3 transporter permease C-terminal" evidence="8">
    <location>
        <begin position="653"/>
        <end position="771"/>
    </location>
</feature>
<sequence length="779" mass="84829">MNVLNLSWANIKKRKGAAFSLFILILTASLLLNIGITIVSSMGRFYEKKADELHDAHAVITMSASHFKPSTEDYIKSYEGVKEQETERIILIPKAAFRYDKDTDNDFSLRIALLNADNNRTIAPLKLVESLPANDEAGIYAPYSLKASGGYQLGDSFSLTYQNVTYSYKITGFFESTLMGKPNLALMKFYLPDSTYSELQHKLGADAEGILQSAVFKDSSQSASFLSDYSAEFPELNDSNDINYWSGDIGQAESSTLTINIVAMILIVFAAIIVVVSLIVIKFRIADSIEEGMVNIGVLKALGYTSRQISSSFALQFTLTGLAGSVAGVALSYAAVQAFGGIIATLTGLRWPGGTPLGNSLLSIAILMVLVWAVAMGSAWRVRRLQPVAALRGGILAHNFKRNHLPLHKAKGGLQFLLACKTMLANSRQNLMIGCIITAITVASVFSAVLYYNISTDKTAFFQMTGAETPNVGIQVQQGQDSERLLKEIRGMNGVEKAIFQDYLTVTINGRQVSSDFSDDYAQMDNNTVVKGRHPKYDNEIVITSTLSRLLGKSIGDTINVDLGKVSEPFLITGLSQSLSADASLALEGVQRLMPGQQAMSINVYLDGTTSPEFIEAVKSQYPDMLQSVTNAEKSIADQMKVYISAIFALMVVILAITVLTVSLILYLVIQTGILKRKRELGIMRALGYTTFQLRSQIAMSFLPVVTVGVLVGTCLGGLYTNSLLEMLLSSAGIAQVNFNIQAPMIIGLGIGLVLFSYLISMLVSRRIKRITAYELITE</sequence>
<feature type="transmembrane region" description="Helical" evidence="7">
    <location>
        <begin position="702"/>
        <end position="721"/>
    </location>
</feature>
<feature type="transmembrane region" description="Helical" evidence="7">
    <location>
        <begin position="313"/>
        <end position="336"/>
    </location>
</feature>
<evidence type="ECO:0000259" key="8">
    <source>
        <dbReference type="Pfam" id="PF02687"/>
    </source>
</evidence>
<dbReference type="Pfam" id="PF12704">
    <property type="entry name" value="MacB_PCD"/>
    <property type="match status" value="1"/>
</dbReference>
<dbReference type="Pfam" id="PF02687">
    <property type="entry name" value="FtsX"/>
    <property type="match status" value="2"/>
</dbReference>
<keyword evidence="4 7" id="KW-1133">Transmembrane helix</keyword>
<feature type="domain" description="MacB-like periplasmic core" evidence="9">
    <location>
        <begin position="439"/>
        <end position="615"/>
    </location>
</feature>
<dbReference type="PANTHER" id="PTHR30572">
    <property type="entry name" value="MEMBRANE COMPONENT OF TRANSPORTER-RELATED"/>
    <property type="match status" value="1"/>
</dbReference>
<protein>
    <submittedName>
        <fullName evidence="10">ABC transporter permease</fullName>
    </submittedName>
</protein>
<keyword evidence="11" id="KW-1185">Reference proteome</keyword>